<reference evidence="3" key="1">
    <citation type="submission" date="2020-10" db="EMBL/GenBank/DDBJ databases">
        <authorList>
            <person name="Gilroy R."/>
        </authorList>
    </citation>
    <scope>NUCLEOTIDE SEQUENCE</scope>
    <source>
        <strain evidence="3">ChiSjej5B23-6657</strain>
    </source>
</reference>
<accession>A0A9D1JB36</accession>
<feature type="transmembrane region" description="Helical" evidence="1">
    <location>
        <begin position="97"/>
        <end position="117"/>
    </location>
</feature>
<organism evidence="3 4">
    <name type="scientific">Candidatus Pullilachnospira gallistercoris</name>
    <dbReference type="NCBI Taxonomy" id="2840911"/>
    <lineage>
        <taxon>Bacteria</taxon>
        <taxon>Bacillati</taxon>
        <taxon>Bacillota</taxon>
        <taxon>Clostridia</taxon>
        <taxon>Lachnospirales</taxon>
        <taxon>Lachnospiraceae</taxon>
        <taxon>Lachnospiraceae incertae sedis</taxon>
        <taxon>Candidatus Pullilachnospira</taxon>
    </lineage>
</organism>
<evidence type="ECO:0000256" key="1">
    <source>
        <dbReference type="SAM" id="Phobius"/>
    </source>
</evidence>
<feature type="domain" description="Acyltransferase 3" evidence="2">
    <location>
        <begin position="22"/>
        <end position="343"/>
    </location>
</feature>
<feature type="transmembrane region" description="Helical" evidence="1">
    <location>
        <begin position="137"/>
        <end position="156"/>
    </location>
</feature>
<feature type="transmembrane region" description="Helical" evidence="1">
    <location>
        <begin position="26"/>
        <end position="42"/>
    </location>
</feature>
<dbReference type="EMBL" id="DVHM01000114">
    <property type="protein sequence ID" value="HIR71057.1"/>
    <property type="molecule type" value="Genomic_DNA"/>
</dbReference>
<keyword evidence="1" id="KW-0812">Transmembrane</keyword>
<dbReference type="Proteomes" id="UP000823912">
    <property type="component" value="Unassembled WGS sequence"/>
</dbReference>
<name>A0A9D1JB36_9FIRM</name>
<feature type="transmembrane region" description="Helical" evidence="1">
    <location>
        <begin position="325"/>
        <end position="343"/>
    </location>
</feature>
<keyword evidence="3" id="KW-0808">Transferase</keyword>
<feature type="transmembrane region" description="Helical" evidence="1">
    <location>
        <begin position="220"/>
        <end position="239"/>
    </location>
</feature>
<sequence length="381" mass="43851">MAESTVLELKQNEIGDRKQRNSNLELMRILLMLGMIAHHYVVNSGVEALYDLSSFSWDVWFLQIFGMFGKTGINCFTLLTGYFMVKSNITLKKFLKLYLEVKFYYIGCYLLFLVTGYEPFSALTLKSAVFNVLYELNWLYTGTYIVFFLFIPFLNALMGRLSRRQHGYLLLLGFCYYTLISTFTGADTFSYLGWMAVMYLLGGYLSLYGSRLPFWGSLRFAAAGLAISLALMCFSVAAIDLWGVPAGFDDYYYFVHDSHKILALSCSVFLFLTFLNLPIAPNPWINRIAASTFGILLLHTNSGAMRRFLWEDLFDVCGAFERGTALVWGIAAMVLVFFGALVIDQLRIRFVERPFFRWLYGRSWMKKIEEKTDGLWKTVEK</sequence>
<feature type="transmembrane region" description="Helical" evidence="1">
    <location>
        <begin position="191"/>
        <end position="208"/>
    </location>
</feature>
<comment type="caution">
    <text evidence="3">The sequence shown here is derived from an EMBL/GenBank/DDBJ whole genome shotgun (WGS) entry which is preliminary data.</text>
</comment>
<evidence type="ECO:0000259" key="2">
    <source>
        <dbReference type="Pfam" id="PF01757"/>
    </source>
</evidence>
<feature type="transmembrane region" description="Helical" evidence="1">
    <location>
        <begin position="259"/>
        <end position="277"/>
    </location>
</feature>
<reference evidence="3" key="2">
    <citation type="journal article" date="2021" name="PeerJ">
        <title>Extensive microbial diversity within the chicken gut microbiome revealed by metagenomics and culture.</title>
        <authorList>
            <person name="Gilroy R."/>
            <person name="Ravi A."/>
            <person name="Getino M."/>
            <person name="Pursley I."/>
            <person name="Horton D.L."/>
            <person name="Alikhan N.F."/>
            <person name="Baker D."/>
            <person name="Gharbi K."/>
            <person name="Hall N."/>
            <person name="Watson M."/>
            <person name="Adriaenssens E.M."/>
            <person name="Foster-Nyarko E."/>
            <person name="Jarju S."/>
            <person name="Secka A."/>
            <person name="Antonio M."/>
            <person name="Oren A."/>
            <person name="Chaudhuri R.R."/>
            <person name="La Ragione R."/>
            <person name="Hildebrand F."/>
            <person name="Pallen M.J."/>
        </authorList>
    </citation>
    <scope>NUCLEOTIDE SEQUENCE</scope>
    <source>
        <strain evidence="3">ChiSjej5B23-6657</strain>
    </source>
</reference>
<evidence type="ECO:0000313" key="4">
    <source>
        <dbReference type="Proteomes" id="UP000823912"/>
    </source>
</evidence>
<feature type="transmembrane region" description="Helical" evidence="1">
    <location>
        <begin position="284"/>
        <end position="305"/>
    </location>
</feature>
<feature type="transmembrane region" description="Helical" evidence="1">
    <location>
        <begin position="168"/>
        <end position="185"/>
    </location>
</feature>
<dbReference type="Pfam" id="PF01757">
    <property type="entry name" value="Acyl_transf_3"/>
    <property type="match status" value="1"/>
</dbReference>
<keyword evidence="3" id="KW-0012">Acyltransferase</keyword>
<keyword evidence="1" id="KW-1133">Transmembrane helix</keyword>
<dbReference type="AlphaFoldDB" id="A0A9D1JB36"/>
<evidence type="ECO:0000313" key="3">
    <source>
        <dbReference type="EMBL" id="HIR71057.1"/>
    </source>
</evidence>
<proteinExistence type="predicted"/>
<dbReference type="GO" id="GO:0016747">
    <property type="term" value="F:acyltransferase activity, transferring groups other than amino-acyl groups"/>
    <property type="evidence" value="ECO:0007669"/>
    <property type="project" value="InterPro"/>
</dbReference>
<keyword evidence="1" id="KW-0472">Membrane</keyword>
<dbReference type="InterPro" id="IPR002656">
    <property type="entry name" value="Acyl_transf_3_dom"/>
</dbReference>
<gene>
    <name evidence="3" type="ORF">IAA55_07230</name>
</gene>
<feature type="transmembrane region" description="Helical" evidence="1">
    <location>
        <begin position="62"/>
        <end position="85"/>
    </location>
</feature>
<protein>
    <submittedName>
        <fullName evidence="3">Acyltransferase</fullName>
    </submittedName>
</protein>